<dbReference type="GO" id="GO:0003700">
    <property type="term" value="F:DNA-binding transcription factor activity"/>
    <property type="evidence" value="ECO:0007669"/>
    <property type="project" value="InterPro"/>
</dbReference>
<keyword evidence="2" id="KW-0479">Metal-binding</keyword>
<dbReference type="CDD" id="cd06956">
    <property type="entry name" value="NR_DBD_RXR"/>
    <property type="match status" value="1"/>
</dbReference>
<feature type="domain" description="NR LBD" evidence="12">
    <location>
        <begin position="1099"/>
        <end position="1482"/>
    </location>
</feature>
<dbReference type="PROSITE" id="PS51843">
    <property type="entry name" value="NR_LBD"/>
    <property type="match status" value="1"/>
</dbReference>
<comment type="caution">
    <text evidence="13">The sequence shown here is derived from an EMBL/GenBank/DDBJ whole genome shotgun (WGS) entry which is preliminary data.</text>
</comment>
<feature type="compositionally biased region" description="Low complexity" evidence="10">
    <location>
        <begin position="984"/>
        <end position="994"/>
    </location>
</feature>
<evidence type="ECO:0000256" key="2">
    <source>
        <dbReference type="ARBA" id="ARBA00022723"/>
    </source>
</evidence>
<keyword evidence="3" id="KW-0863">Zinc-finger</keyword>
<feature type="compositionally biased region" description="Polar residues" evidence="10">
    <location>
        <begin position="1342"/>
        <end position="1353"/>
    </location>
</feature>
<dbReference type="InterPro" id="IPR001723">
    <property type="entry name" value="Nuclear_hrmn_rcpt"/>
</dbReference>
<dbReference type="EMBL" id="AMPZ03000002">
    <property type="protein sequence ID" value="KAH9592684.1"/>
    <property type="molecule type" value="Genomic_DNA"/>
</dbReference>
<reference evidence="13" key="3">
    <citation type="submission" date="2021-06" db="EMBL/GenBank/DDBJ databases">
        <title>Chromosome-level genome assembly for S. haematobium.</title>
        <authorList>
            <person name="Stroehlein A.J."/>
        </authorList>
    </citation>
    <scope>NUCLEOTIDE SEQUENCE</scope>
</reference>
<feature type="region of interest" description="Disordered" evidence="10">
    <location>
        <begin position="675"/>
        <end position="707"/>
    </location>
</feature>
<feature type="domain" description="Nuclear receptor" evidence="11">
    <location>
        <begin position="905"/>
        <end position="980"/>
    </location>
</feature>
<evidence type="ECO:0000256" key="5">
    <source>
        <dbReference type="ARBA" id="ARBA00023015"/>
    </source>
</evidence>
<feature type="region of interest" description="Disordered" evidence="10">
    <location>
        <begin position="1498"/>
        <end position="1517"/>
    </location>
</feature>
<feature type="region of interest" description="Disordered" evidence="10">
    <location>
        <begin position="1329"/>
        <end position="1356"/>
    </location>
</feature>
<reference evidence="13" key="2">
    <citation type="journal article" date="2019" name="Gigascience">
        <title>High-quality Schistosoma haematobium genome achieved by single-molecule and long-range sequencing.</title>
        <authorList>
            <person name="Stroehlein A.J."/>
            <person name="Korhonen P.K."/>
            <person name="Chong T.M."/>
            <person name="Lim Y.L."/>
            <person name="Chan K.G."/>
            <person name="Webster B."/>
            <person name="Rollinson D."/>
            <person name="Brindley P.J."/>
            <person name="Gasser R.B."/>
            <person name="Young N.D."/>
        </authorList>
    </citation>
    <scope>NUCLEOTIDE SEQUENCE</scope>
</reference>
<evidence type="ECO:0000256" key="4">
    <source>
        <dbReference type="ARBA" id="ARBA00022833"/>
    </source>
</evidence>
<dbReference type="CTD" id="24594690"/>
<evidence type="ECO:0000313" key="13">
    <source>
        <dbReference type="EMBL" id="KAH9592684.1"/>
    </source>
</evidence>
<evidence type="ECO:0000256" key="3">
    <source>
        <dbReference type="ARBA" id="ARBA00022771"/>
    </source>
</evidence>
<dbReference type="SMART" id="SM00399">
    <property type="entry name" value="ZnF_C4"/>
    <property type="match status" value="1"/>
</dbReference>
<reference evidence="13" key="4">
    <citation type="journal article" date="2022" name="PLoS Pathog.">
        <title>Chromosome-level genome of Schistosoma haematobium underpins genome-wide explorations of molecular variation.</title>
        <authorList>
            <person name="Stroehlein A.J."/>
            <person name="Korhonen P.K."/>
            <person name="Lee V.V."/>
            <person name="Ralph S.A."/>
            <person name="Mentink-Kane M."/>
            <person name="You H."/>
            <person name="McManus D.P."/>
            <person name="Tchuente L.T."/>
            <person name="Stothard J.R."/>
            <person name="Kaur P."/>
            <person name="Dudchenko O."/>
            <person name="Aiden E.L."/>
            <person name="Yang B."/>
            <person name="Yang H."/>
            <person name="Emery A.M."/>
            <person name="Webster B.L."/>
            <person name="Brindley P.J."/>
            <person name="Rollinson D."/>
            <person name="Chang B.C.H."/>
            <person name="Gasser R.B."/>
            <person name="Young N.D."/>
        </authorList>
    </citation>
    <scope>NUCLEOTIDE SEQUENCE</scope>
</reference>
<feature type="region of interest" description="Disordered" evidence="10">
    <location>
        <begin position="980"/>
        <end position="1000"/>
    </location>
</feature>
<name>A0A922S485_SCHHA</name>
<dbReference type="FunFam" id="3.30.50.10:FF:000006">
    <property type="entry name" value="Nuclear receptor subfamily 5 group A member"/>
    <property type="match status" value="1"/>
</dbReference>
<keyword evidence="8" id="KW-0675">Receptor</keyword>
<keyword evidence="4" id="KW-0862">Zinc</keyword>
<evidence type="ECO:0000256" key="1">
    <source>
        <dbReference type="ARBA" id="ARBA00004123"/>
    </source>
</evidence>
<dbReference type="RefSeq" id="XP_051072638.1">
    <property type="nucleotide sequence ID" value="XM_051208746.1"/>
</dbReference>
<dbReference type="PRINTS" id="PR00047">
    <property type="entry name" value="STROIDFINGER"/>
</dbReference>
<proteinExistence type="predicted"/>
<dbReference type="Proteomes" id="UP000471633">
    <property type="component" value="Unassembled WGS sequence"/>
</dbReference>
<keyword evidence="14" id="KW-1185">Reference proteome</keyword>
<dbReference type="InterPro" id="IPR013088">
    <property type="entry name" value="Znf_NHR/GATA"/>
</dbReference>
<dbReference type="Gene3D" id="3.30.50.10">
    <property type="entry name" value="Erythroid Transcription Factor GATA-1, subunit A"/>
    <property type="match status" value="1"/>
</dbReference>
<keyword evidence="9" id="KW-0539">Nucleus</keyword>
<dbReference type="SMART" id="SM00430">
    <property type="entry name" value="HOLI"/>
    <property type="match status" value="1"/>
</dbReference>
<feature type="compositionally biased region" description="Low complexity" evidence="10">
    <location>
        <begin position="689"/>
        <end position="707"/>
    </location>
</feature>
<dbReference type="Gene3D" id="1.10.565.10">
    <property type="entry name" value="Retinoid X Receptor"/>
    <property type="match status" value="1"/>
</dbReference>
<evidence type="ECO:0000259" key="12">
    <source>
        <dbReference type="PROSITE" id="PS51843"/>
    </source>
</evidence>
<evidence type="ECO:0000256" key="7">
    <source>
        <dbReference type="ARBA" id="ARBA00023163"/>
    </source>
</evidence>
<dbReference type="Pfam" id="PF00104">
    <property type="entry name" value="Hormone_recep"/>
    <property type="match status" value="1"/>
</dbReference>
<dbReference type="InterPro" id="IPR000536">
    <property type="entry name" value="Nucl_hrmn_rcpt_lig-bd"/>
</dbReference>
<dbReference type="PROSITE" id="PS51030">
    <property type="entry name" value="NUCLEAR_REC_DBD_2"/>
    <property type="match status" value="1"/>
</dbReference>
<feature type="compositionally biased region" description="Low complexity" evidence="10">
    <location>
        <begin position="1265"/>
        <end position="1279"/>
    </location>
</feature>
<dbReference type="InterPro" id="IPR001628">
    <property type="entry name" value="Znf_hrmn_rcpt"/>
</dbReference>
<dbReference type="GO" id="GO:0008270">
    <property type="term" value="F:zinc ion binding"/>
    <property type="evidence" value="ECO:0007669"/>
    <property type="project" value="UniProtKB-KW"/>
</dbReference>
<accession>A0A922S485</accession>
<evidence type="ECO:0008006" key="15">
    <source>
        <dbReference type="Google" id="ProtNLM"/>
    </source>
</evidence>
<dbReference type="Pfam" id="PF00105">
    <property type="entry name" value="zf-C4"/>
    <property type="match status" value="1"/>
</dbReference>
<gene>
    <name evidence="13" type="ORF">MS3_00001285</name>
</gene>
<dbReference type="OrthoDB" id="6244958at2759"/>
<evidence type="ECO:0000256" key="9">
    <source>
        <dbReference type="ARBA" id="ARBA00023242"/>
    </source>
</evidence>
<keyword evidence="6" id="KW-0238">DNA-binding</keyword>
<dbReference type="PROSITE" id="PS00031">
    <property type="entry name" value="NUCLEAR_REC_DBD_1"/>
    <property type="match status" value="1"/>
</dbReference>
<evidence type="ECO:0000256" key="6">
    <source>
        <dbReference type="ARBA" id="ARBA00023125"/>
    </source>
</evidence>
<dbReference type="GO" id="GO:0005634">
    <property type="term" value="C:nucleus"/>
    <property type="evidence" value="ECO:0007669"/>
    <property type="project" value="UniProtKB-SubCell"/>
</dbReference>
<dbReference type="SUPFAM" id="SSF57716">
    <property type="entry name" value="Glucocorticoid receptor-like (DNA-binding domain)"/>
    <property type="match status" value="1"/>
</dbReference>
<dbReference type="PANTHER" id="PTHR24083">
    <property type="entry name" value="NUCLEAR HORMONE RECEPTOR"/>
    <property type="match status" value="1"/>
</dbReference>
<dbReference type="PRINTS" id="PR00398">
    <property type="entry name" value="STRDHORMONER"/>
</dbReference>
<keyword evidence="7" id="KW-0804">Transcription</keyword>
<evidence type="ECO:0000259" key="11">
    <source>
        <dbReference type="PROSITE" id="PS51030"/>
    </source>
</evidence>
<dbReference type="KEGG" id="shx:MS3_00001285"/>
<keyword evidence="5" id="KW-0805">Transcription regulation</keyword>
<feature type="compositionally biased region" description="Polar residues" evidence="10">
    <location>
        <begin position="676"/>
        <end position="688"/>
    </location>
</feature>
<reference evidence="13" key="1">
    <citation type="journal article" date="2012" name="Nat. Genet.">
        <title>Whole-genome sequence of Schistosoma haematobium.</title>
        <authorList>
            <person name="Young N.D."/>
            <person name="Jex A.R."/>
            <person name="Li B."/>
            <person name="Liu S."/>
            <person name="Yang L."/>
            <person name="Xiong Z."/>
            <person name="Li Y."/>
            <person name="Cantacessi C."/>
            <person name="Hall R.S."/>
            <person name="Xu X."/>
            <person name="Chen F."/>
            <person name="Wu X."/>
            <person name="Zerlotini A."/>
            <person name="Oliveira G."/>
            <person name="Hofmann A."/>
            <person name="Zhang G."/>
            <person name="Fang X."/>
            <person name="Kang Y."/>
            <person name="Campbell B.E."/>
            <person name="Loukas A."/>
            <person name="Ranganathan S."/>
            <person name="Rollinson D."/>
            <person name="Rinaldi G."/>
            <person name="Brindley P.J."/>
            <person name="Yang H."/>
            <person name="Wang J."/>
            <person name="Wang J."/>
            <person name="Gasser R.B."/>
        </authorList>
    </citation>
    <scope>NUCLEOTIDE SEQUENCE</scope>
</reference>
<feature type="region of interest" description="Disordered" evidence="10">
    <location>
        <begin position="1265"/>
        <end position="1287"/>
    </location>
</feature>
<dbReference type="SUPFAM" id="SSF48508">
    <property type="entry name" value="Nuclear receptor ligand-binding domain"/>
    <property type="match status" value="1"/>
</dbReference>
<evidence type="ECO:0000256" key="8">
    <source>
        <dbReference type="ARBA" id="ARBA00023170"/>
    </source>
</evidence>
<evidence type="ECO:0000256" key="10">
    <source>
        <dbReference type="SAM" id="MobiDB-lite"/>
    </source>
</evidence>
<evidence type="ECO:0000313" key="14">
    <source>
        <dbReference type="Proteomes" id="UP000471633"/>
    </source>
</evidence>
<sequence length="1517" mass="167365">MIPVSIVTPQSVGSVEQIGEHSSSLSLQNIPVQQDSVSYLNSHATVHMNDGQNESSSIYLTDQELHLDSFLPNSPLGITRDPHCDDNGEEQNRISSFELISRLIDAEGLIELGYIPSSCNSAPAIDVASLSDLEEVTSKTLLWSSNGDDVDSFNFDDLSNKINESNTNNADTKLRSCDSKTLDHRPTLTSEYISVDFNPLNSTSALVPIISLPSDTNLQTVPSLESSEYENFQAHYKTNTPLDNVQSLPSNIVPDDLGPLNITSYSMGLVGADIPSITRPSIHQSPTDHHAPHPIIKPNHIPYSYSPLTPLSSVQIRRSIHESSFVIDNQVCPIDNICNQQLRTDSFVKNKYSSDYQEYPGAPKCFPTVQTLELFTSHSSDLPHSSPYSLKNVGKSPKHMSNDTKPIRYPELLQKVGENCNSNIPGPNLPFISHSPYSSRTQSSSCSIRQQFATAPSHPQLHVSIPQTTQSIYSVFSCSPNQKVAVSSTVNLPSSDSASTTLIFNGDFRSQPVINSTDNSFWSHSSIPSGSGVNTQMITNWEHSVPYPAYVPNSQITGFLPENTSVTDKAAIYVKDGNSTAVQPVLGGGLVGSFQYLTPTAVLSKPNYTILNDQLTFNHPQETLIQPFLSQMSDPIKTTQNLRIPFCQGTQYPLTPSISIPINPEHSFGRLEMNTHRYSSGSPKTNPAPTSRLSSSRPFSSPMRRNSAPFQSTYQNRMNFPETAGHQSECSIVVSQLSTKKLTTPVLCCISSNSNNIPIISQRSPNGNNNVVFKTDNTKQHIIDKNILLTKTTTGIVQPSELCHIQPILISSPVKNNDSNTHNLGTSSYIDSNCLSNQSNNDRSHSVISSSPLLTNCNSPSTTLQSSTICCLLRPSGRSTSTSSGSSCGSSCSGTSGGVSVSSGQYICSICSDRASGKHYGVFSCEGCKGFFKRTVRKELTYICRDNQECQIDKRLRNRCQYCRYQKCLRAGMRREAVQEERQQQQLQSEVQRSPTPPGQNCDLSVNSMIMSDTKISHTLNHSCLVENQEAMLKTTNCTLSSSSSPHILSKCSDSSINYLYSASNEKSQQLPINDNFNLTVNDAATYPPQELSLIVNKDSNNVTLPLVDIHTLKLPTTTPAAIPPPPDALEFIRTAESTISNRRKQWLSAFNKQQCHAEIAKCFQDSMENFKWLENNFEKCTTNHLPLLDLVIWSSKIPYICQLSCGVHLDLLKSACMQLIIVNLVYWLANDHKPRSLPTSNSTSKLPDTTTTITTASTAAVPPTINTTDIPNITNDPPENSFSSTVSDISKDCTVQVKKINKSVPLDEKMDYYYSNFPEFHLLNNLTKPMDNNNNNNNNNDSISSKPTNINDDSVDDMIRKRNTNVYKLIYNLAIKLRMLNLDPVELGCLKLILLLNPDSLTCLNNIRSSIELLRDQVYAGLEYYCNQVWPNAPHGRMGRLLLKLSNFQSVAAHIEKLTCSNELNHLLNNLESIFSYLSVKKVDSSNFISTTTTTTTMTTSSTTTSSNNSIHLEFS</sequence>
<organism evidence="13 14">
    <name type="scientific">Schistosoma haematobium</name>
    <name type="common">Blood fluke</name>
    <dbReference type="NCBI Taxonomy" id="6185"/>
    <lineage>
        <taxon>Eukaryota</taxon>
        <taxon>Metazoa</taxon>
        <taxon>Spiralia</taxon>
        <taxon>Lophotrochozoa</taxon>
        <taxon>Platyhelminthes</taxon>
        <taxon>Trematoda</taxon>
        <taxon>Digenea</taxon>
        <taxon>Strigeidida</taxon>
        <taxon>Schistosomatoidea</taxon>
        <taxon>Schistosomatidae</taxon>
        <taxon>Schistosoma</taxon>
    </lineage>
</organism>
<dbReference type="InterPro" id="IPR035500">
    <property type="entry name" value="NHR-like_dom_sf"/>
</dbReference>
<dbReference type="InterPro" id="IPR050274">
    <property type="entry name" value="Nuclear_hormone_rcpt_NR2"/>
</dbReference>
<feature type="compositionally biased region" description="Low complexity" evidence="10">
    <location>
        <begin position="1498"/>
        <end position="1511"/>
    </location>
</feature>
<comment type="subcellular location">
    <subcellularLocation>
        <location evidence="1">Nucleus</location>
    </subcellularLocation>
</comment>
<protein>
    <recommendedName>
        <fullName evidence="15">Retinoid X receptor</fullName>
    </recommendedName>
</protein>
<dbReference type="GeneID" id="24594690"/>
<dbReference type="GO" id="GO:0043565">
    <property type="term" value="F:sequence-specific DNA binding"/>
    <property type="evidence" value="ECO:0007669"/>
    <property type="project" value="InterPro"/>
</dbReference>